<dbReference type="EMBL" id="BGZN01000058">
    <property type="protein sequence ID" value="GBR74608.1"/>
    <property type="molecule type" value="Genomic_DNA"/>
</dbReference>
<sequence length="118" mass="13306">SMNNRQIRFAMEFEPIDKFSLSESGRQRKESIAEKHREQGVRAKWRALALCIKAKLEAVESGISHFEDEFLANFVMPNGQTFGECVVPQIEQVYKNGSVPNQLLIGAPAKINTVEVRA</sequence>
<dbReference type="Proteomes" id="UP000269352">
    <property type="component" value="Unassembled WGS sequence"/>
</dbReference>
<name>A0A388TF23_TERA1</name>
<feature type="non-terminal residue" evidence="1">
    <location>
        <position position="1"/>
    </location>
</feature>
<organism evidence="1 2">
    <name type="scientific">Termititenax aidoneus</name>
    <dbReference type="NCBI Taxonomy" id="2218524"/>
    <lineage>
        <taxon>Bacteria</taxon>
        <taxon>Bacillati</taxon>
        <taxon>Candidatus Margulisiibacteriota</taxon>
        <taxon>Candidatus Termititenacia</taxon>
        <taxon>Candidatus Termititenacales</taxon>
        <taxon>Candidatus Termititenacaceae</taxon>
        <taxon>Candidatus Termititenax</taxon>
    </lineage>
</organism>
<evidence type="ECO:0000313" key="1">
    <source>
        <dbReference type="EMBL" id="GBR74608.1"/>
    </source>
</evidence>
<keyword evidence="2" id="KW-1185">Reference proteome</keyword>
<accession>A0A388TF23</accession>
<proteinExistence type="predicted"/>
<evidence type="ECO:0000313" key="2">
    <source>
        <dbReference type="Proteomes" id="UP000269352"/>
    </source>
</evidence>
<protein>
    <submittedName>
        <fullName evidence="1">Uncharacterized protein</fullName>
    </submittedName>
</protein>
<reference evidence="1 2" key="1">
    <citation type="journal article" date="2019" name="ISME J.">
        <title>Genome analyses of uncultured TG2/ZB3 bacteria in 'Margulisbacteria' specifically attached to ectosymbiotic spirochetes of protists in the termite gut.</title>
        <authorList>
            <person name="Utami Y.D."/>
            <person name="Kuwahara H."/>
            <person name="Igai K."/>
            <person name="Murakami T."/>
            <person name="Sugaya K."/>
            <person name="Morikawa T."/>
            <person name="Nagura Y."/>
            <person name="Yuki M."/>
            <person name="Deevong P."/>
            <person name="Inoue T."/>
            <person name="Kihara K."/>
            <person name="Lo N."/>
            <person name="Yamada A."/>
            <person name="Ohkuma M."/>
            <person name="Hongoh Y."/>
        </authorList>
    </citation>
    <scope>NUCLEOTIDE SEQUENCE [LARGE SCALE GENOMIC DNA]</scope>
    <source>
        <strain evidence="1">NkOx7-01</strain>
    </source>
</reference>
<gene>
    <name evidence="1" type="ORF">NO1_1755</name>
</gene>
<comment type="caution">
    <text evidence="1">The sequence shown here is derived from an EMBL/GenBank/DDBJ whole genome shotgun (WGS) entry which is preliminary data.</text>
</comment>
<dbReference type="AlphaFoldDB" id="A0A388TF23"/>